<dbReference type="GO" id="GO:0071819">
    <property type="term" value="C:DUBm complex"/>
    <property type="evidence" value="ECO:0007669"/>
    <property type="project" value="UniProtKB-UniRule"/>
</dbReference>
<dbReference type="HAMAP" id="MF_03046">
    <property type="entry name" value="ENY2_Sus1"/>
    <property type="match status" value="1"/>
</dbReference>
<proteinExistence type="inferred from homology"/>
<dbReference type="InterPro" id="IPR018783">
    <property type="entry name" value="TF_ENY2"/>
</dbReference>
<accession>A0A6U3R3Q9</accession>
<keyword evidence="10 11" id="KW-0539">Nucleus</keyword>
<keyword evidence="7 11" id="KW-0805">Transcription regulation</keyword>
<keyword evidence="9 11" id="KW-0804">Transcription</keyword>
<evidence type="ECO:0000256" key="10">
    <source>
        <dbReference type="ARBA" id="ARBA00023242"/>
    </source>
</evidence>
<keyword evidence="8 11" id="KW-0010">Activator</keyword>
<dbReference type="GO" id="GO:0006325">
    <property type="term" value="P:chromatin organization"/>
    <property type="evidence" value="ECO:0007669"/>
    <property type="project" value="UniProtKB-KW"/>
</dbReference>
<keyword evidence="2 11" id="KW-0813">Transport</keyword>
<keyword evidence="6 11" id="KW-0811">Translocation</keyword>
<dbReference type="FunFam" id="1.10.246.140:FF:000001">
    <property type="entry name" value="Transcription and mRNA export factor ENY2"/>
    <property type="match status" value="1"/>
</dbReference>
<comment type="subcellular location">
    <subcellularLocation>
        <location evidence="1 11">Nucleus</location>
        <location evidence="1 11">Nucleoplasm</location>
    </subcellularLocation>
</comment>
<evidence type="ECO:0000256" key="7">
    <source>
        <dbReference type="ARBA" id="ARBA00023015"/>
    </source>
</evidence>
<organism evidence="13">
    <name type="scientific">Ditylum brightwellii</name>
    <dbReference type="NCBI Taxonomy" id="49249"/>
    <lineage>
        <taxon>Eukaryota</taxon>
        <taxon>Sar</taxon>
        <taxon>Stramenopiles</taxon>
        <taxon>Ochrophyta</taxon>
        <taxon>Bacillariophyta</taxon>
        <taxon>Mediophyceae</taxon>
        <taxon>Lithodesmiophycidae</taxon>
        <taxon>Lithodesmiales</taxon>
        <taxon>Lithodesmiaceae</taxon>
        <taxon>Ditylum</taxon>
    </lineage>
</organism>
<dbReference type="Pfam" id="PF10163">
    <property type="entry name" value="EnY2"/>
    <property type="match status" value="1"/>
</dbReference>
<reference evidence="13" key="1">
    <citation type="submission" date="2021-01" db="EMBL/GenBank/DDBJ databases">
        <authorList>
            <person name="Corre E."/>
            <person name="Pelletier E."/>
            <person name="Niang G."/>
            <person name="Scheremetjew M."/>
            <person name="Finn R."/>
            <person name="Kale V."/>
            <person name="Holt S."/>
            <person name="Cochrane G."/>
            <person name="Meng A."/>
            <person name="Brown T."/>
            <person name="Cohen L."/>
        </authorList>
    </citation>
    <scope>NUCLEOTIDE SEQUENCE</scope>
    <source>
        <strain evidence="13">Pop2</strain>
    </source>
</reference>
<evidence type="ECO:0000256" key="9">
    <source>
        <dbReference type="ARBA" id="ARBA00023163"/>
    </source>
</evidence>
<dbReference type="InterPro" id="IPR038212">
    <property type="entry name" value="TF_EnY2_sf"/>
</dbReference>
<gene>
    <name evidence="13" type="ORF">DBRI1063_LOCUS10543</name>
</gene>
<comment type="function">
    <text evidence="11">Involved in mRNA export coupled transcription activation by association with both the TREX-2 and the SAGA complexes. The transcription regulatory histone acetylation (HAT) complex SAGA is a multiprotein complex that activates transcription by remodeling chromatin and mediating histone acetylation and deubiquitination. Within the SAGA complex, participates to a subcomplex that specifically deubiquitinates histones. The SAGA complex is recruited to specific gene promoters by activators, where it is required for transcription. The TREX-2 complex functions in docking export-competent ribonucleoprotein particles (mRNPs) to the nuclear entrance of the nuclear pore complex (nuclear basket). TREX-2 participates in mRNA export and accurate chromatin positioning in the nucleus by tethering genes to the nuclear periphery.</text>
</comment>
<dbReference type="Gene3D" id="1.10.246.140">
    <property type="match status" value="1"/>
</dbReference>
<comment type="similarity">
    <text evidence="11">Belongs to the ENY2 family.</text>
</comment>
<dbReference type="GO" id="GO:0070390">
    <property type="term" value="C:transcription export complex 2"/>
    <property type="evidence" value="ECO:0007669"/>
    <property type="project" value="UniProtKB-UniRule"/>
</dbReference>
<evidence type="ECO:0000256" key="5">
    <source>
        <dbReference type="ARBA" id="ARBA00022927"/>
    </source>
</evidence>
<evidence type="ECO:0000256" key="2">
    <source>
        <dbReference type="ARBA" id="ARBA00022448"/>
    </source>
</evidence>
<feature type="compositionally biased region" description="Polar residues" evidence="12">
    <location>
        <begin position="1"/>
        <end position="18"/>
    </location>
</feature>
<evidence type="ECO:0000256" key="4">
    <source>
        <dbReference type="ARBA" id="ARBA00022853"/>
    </source>
</evidence>
<dbReference type="GO" id="GO:0006406">
    <property type="term" value="P:mRNA export from nucleus"/>
    <property type="evidence" value="ECO:0007669"/>
    <property type="project" value="UniProtKB-UniRule"/>
</dbReference>
<evidence type="ECO:0000256" key="3">
    <source>
        <dbReference type="ARBA" id="ARBA00022816"/>
    </source>
</evidence>
<keyword evidence="5 11" id="KW-0653">Protein transport</keyword>
<dbReference type="GO" id="GO:0006368">
    <property type="term" value="P:transcription elongation by RNA polymerase II"/>
    <property type="evidence" value="ECO:0007669"/>
    <property type="project" value="UniProtKB-UniRule"/>
</dbReference>
<name>A0A6U3R3Q9_9STRA</name>
<dbReference type="EMBL" id="HBGN01016399">
    <property type="protein sequence ID" value="CAD9329023.1"/>
    <property type="molecule type" value="Transcribed_RNA"/>
</dbReference>
<evidence type="ECO:0000256" key="12">
    <source>
        <dbReference type="SAM" id="MobiDB-lite"/>
    </source>
</evidence>
<keyword evidence="3 11" id="KW-0509">mRNA transport</keyword>
<dbReference type="GO" id="GO:0005654">
    <property type="term" value="C:nucleoplasm"/>
    <property type="evidence" value="ECO:0007669"/>
    <property type="project" value="UniProtKB-SubCell"/>
</dbReference>
<sequence length="129" mass="14608">MVASGRTKTSSVSQSYAQQALPDWRKKDEAAREELMRRLEETGEKEHLKQVLRAKLIECGWRDEMKDRAKESIRSRGGITKVTVDELVADLLPRGRASVPDSVKGDLLSEVRDFARKEGIFPANPRGER</sequence>
<dbReference type="GO" id="GO:0003713">
    <property type="term" value="F:transcription coactivator activity"/>
    <property type="evidence" value="ECO:0007669"/>
    <property type="project" value="UniProtKB-UniRule"/>
</dbReference>
<keyword evidence="4 11" id="KW-0156">Chromatin regulator</keyword>
<evidence type="ECO:0000256" key="1">
    <source>
        <dbReference type="ARBA" id="ARBA00004642"/>
    </source>
</evidence>
<evidence type="ECO:0000313" key="13">
    <source>
        <dbReference type="EMBL" id="CAD9329023.1"/>
    </source>
</evidence>
<evidence type="ECO:0000256" key="6">
    <source>
        <dbReference type="ARBA" id="ARBA00023010"/>
    </source>
</evidence>
<dbReference type="PANTHER" id="PTHR12514">
    <property type="entry name" value="ENHANCER OF YELLOW 2 TRANSCRIPTION FACTOR"/>
    <property type="match status" value="1"/>
</dbReference>
<comment type="subunit">
    <text evidence="11">Component of the nuclear pore complex (NPC)-associated TREX-2 complex (transcription and export complex 2). Component of the SAGA transcription coactivator-HAT complex. Within the SAGA complex, participates to a subcomplex of SAGA called the DUB module (deubiquitination module).</text>
</comment>
<feature type="region of interest" description="Disordered" evidence="12">
    <location>
        <begin position="1"/>
        <end position="27"/>
    </location>
</feature>
<dbReference type="GO" id="GO:0015031">
    <property type="term" value="P:protein transport"/>
    <property type="evidence" value="ECO:0007669"/>
    <property type="project" value="UniProtKB-KW"/>
</dbReference>
<dbReference type="AlphaFoldDB" id="A0A6U3R3Q9"/>
<evidence type="ECO:0000256" key="11">
    <source>
        <dbReference type="HAMAP-Rule" id="MF_03046"/>
    </source>
</evidence>
<evidence type="ECO:0000256" key="8">
    <source>
        <dbReference type="ARBA" id="ARBA00023159"/>
    </source>
</evidence>
<protein>
    <recommendedName>
        <fullName evidence="11">Transcription and mRNA export factor ENY2</fullName>
    </recommendedName>
    <alternativeName>
        <fullName evidence="11">Enhancer of yellow 2 transcription factor homolog</fullName>
    </alternativeName>
</protein>
<dbReference type="GO" id="GO:0000124">
    <property type="term" value="C:SAGA complex"/>
    <property type="evidence" value="ECO:0007669"/>
    <property type="project" value="UniProtKB-UniRule"/>
</dbReference>
<dbReference type="GO" id="GO:0005643">
    <property type="term" value="C:nuclear pore"/>
    <property type="evidence" value="ECO:0007669"/>
    <property type="project" value="UniProtKB-UniRule"/>
</dbReference>